<dbReference type="GO" id="GO:0000977">
    <property type="term" value="F:RNA polymerase II transcription regulatory region sequence-specific DNA binding"/>
    <property type="evidence" value="ECO:0007669"/>
    <property type="project" value="TreeGrafter"/>
</dbReference>
<dbReference type="PANTHER" id="PTHR47025">
    <property type="entry name" value="AUTOIMMUNE REGULATOR"/>
    <property type="match status" value="1"/>
</dbReference>
<comment type="caution">
    <text evidence="1">The sequence shown here is derived from an EMBL/GenBank/DDBJ whole genome shotgun (WGS) entry which is preliminary data.</text>
</comment>
<dbReference type="EMBL" id="JBBNAF010000001">
    <property type="protein sequence ID" value="KAK9169319.1"/>
    <property type="molecule type" value="Genomic_DNA"/>
</dbReference>
<dbReference type="Proteomes" id="UP001420932">
    <property type="component" value="Unassembled WGS sequence"/>
</dbReference>
<proteinExistence type="predicted"/>
<dbReference type="GO" id="GO:0005634">
    <property type="term" value="C:nucleus"/>
    <property type="evidence" value="ECO:0007669"/>
    <property type="project" value="TreeGrafter"/>
</dbReference>
<sequence length="156" mass="17270">MASSVVAVTAKLVLQLLKIMLVGLLGVNRCLELRCIPEGGWNCPYCKDKIELYGKVSNESSGGIRRITIRLTRYVKAPESEISGCAVCRAHDFSLSNFDERTVLLCDQELPKGKWFCCDDCSRIHAALQKLFRSGARVIPPPLSSTLNLKLIEKGD</sequence>
<organism evidence="1 2">
    <name type="scientific">Stephania yunnanensis</name>
    <dbReference type="NCBI Taxonomy" id="152371"/>
    <lineage>
        <taxon>Eukaryota</taxon>
        <taxon>Viridiplantae</taxon>
        <taxon>Streptophyta</taxon>
        <taxon>Embryophyta</taxon>
        <taxon>Tracheophyta</taxon>
        <taxon>Spermatophyta</taxon>
        <taxon>Magnoliopsida</taxon>
        <taxon>Ranunculales</taxon>
        <taxon>Menispermaceae</taxon>
        <taxon>Menispermoideae</taxon>
        <taxon>Cissampelideae</taxon>
        <taxon>Stephania</taxon>
    </lineage>
</organism>
<dbReference type="PANTHER" id="PTHR47025:SF7">
    <property type="entry name" value="ACYL-COA N-ACYLTRANSFERASE WITH RING_FYVE_PHD-TYPE ZINC FINGER DOMAIN-CONTAINING PROTEIN"/>
    <property type="match status" value="1"/>
</dbReference>
<gene>
    <name evidence="1" type="ORF">Syun_001459</name>
</gene>
<dbReference type="GO" id="GO:0045944">
    <property type="term" value="P:positive regulation of transcription by RNA polymerase II"/>
    <property type="evidence" value="ECO:0007669"/>
    <property type="project" value="TreeGrafter"/>
</dbReference>
<dbReference type="AlphaFoldDB" id="A0AAP0LHV8"/>
<dbReference type="GO" id="GO:0042393">
    <property type="term" value="F:histone binding"/>
    <property type="evidence" value="ECO:0007669"/>
    <property type="project" value="TreeGrafter"/>
</dbReference>
<name>A0AAP0LHV8_9MAGN</name>
<evidence type="ECO:0000313" key="2">
    <source>
        <dbReference type="Proteomes" id="UP001420932"/>
    </source>
</evidence>
<reference evidence="1 2" key="1">
    <citation type="submission" date="2024-01" db="EMBL/GenBank/DDBJ databases">
        <title>Genome assemblies of Stephania.</title>
        <authorList>
            <person name="Yang L."/>
        </authorList>
    </citation>
    <scope>NUCLEOTIDE SEQUENCE [LARGE SCALE GENOMIC DNA]</scope>
    <source>
        <strain evidence="1">YNDBR</strain>
        <tissue evidence="1">Leaf</tissue>
    </source>
</reference>
<protein>
    <submittedName>
        <fullName evidence="1">Uncharacterized protein</fullName>
    </submittedName>
</protein>
<accession>A0AAP0LHV8</accession>
<keyword evidence="2" id="KW-1185">Reference proteome</keyword>
<dbReference type="GO" id="GO:0003682">
    <property type="term" value="F:chromatin binding"/>
    <property type="evidence" value="ECO:0007669"/>
    <property type="project" value="TreeGrafter"/>
</dbReference>
<evidence type="ECO:0000313" key="1">
    <source>
        <dbReference type="EMBL" id="KAK9169319.1"/>
    </source>
</evidence>